<protein>
    <submittedName>
        <fullName evidence="4">DUF4974 domain-containing protein</fullName>
    </submittedName>
</protein>
<dbReference type="PANTHER" id="PTHR30273">
    <property type="entry name" value="PERIPLASMIC SIGNAL SENSOR AND SIGMA FACTOR ACTIVATOR FECR-RELATED"/>
    <property type="match status" value="1"/>
</dbReference>
<feature type="domain" description="FecR protein" evidence="2">
    <location>
        <begin position="124"/>
        <end position="235"/>
    </location>
</feature>
<dbReference type="GO" id="GO:0016989">
    <property type="term" value="F:sigma factor antagonist activity"/>
    <property type="evidence" value="ECO:0007669"/>
    <property type="project" value="TreeGrafter"/>
</dbReference>
<dbReference type="AlphaFoldDB" id="A0A6P1VW67"/>
<evidence type="ECO:0000259" key="2">
    <source>
        <dbReference type="Pfam" id="PF04773"/>
    </source>
</evidence>
<dbReference type="EMBL" id="CP045997">
    <property type="protein sequence ID" value="QHV95919.1"/>
    <property type="molecule type" value="Genomic_DNA"/>
</dbReference>
<proteinExistence type="predicted"/>
<evidence type="ECO:0000313" key="4">
    <source>
        <dbReference type="EMBL" id="QHV95919.1"/>
    </source>
</evidence>
<dbReference type="Gene3D" id="2.60.120.1440">
    <property type="match status" value="1"/>
</dbReference>
<dbReference type="KEGG" id="senf:GJR95_13285"/>
<feature type="domain" description="Protein FecR C-terminal" evidence="3">
    <location>
        <begin position="280"/>
        <end position="346"/>
    </location>
</feature>
<keyword evidence="1" id="KW-0472">Membrane</keyword>
<dbReference type="PIRSF" id="PIRSF018266">
    <property type="entry name" value="FecR"/>
    <property type="match status" value="1"/>
</dbReference>
<dbReference type="RefSeq" id="WP_162386327.1">
    <property type="nucleotide sequence ID" value="NZ_CP045997.1"/>
</dbReference>
<name>A0A6P1VW67_9BACT</name>
<organism evidence="4 5">
    <name type="scientific">Spirosoma endbachense</name>
    <dbReference type="NCBI Taxonomy" id="2666025"/>
    <lineage>
        <taxon>Bacteria</taxon>
        <taxon>Pseudomonadati</taxon>
        <taxon>Bacteroidota</taxon>
        <taxon>Cytophagia</taxon>
        <taxon>Cytophagales</taxon>
        <taxon>Cytophagaceae</taxon>
        <taxon>Spirosoma</taxon>
    </lineage>
</organism>
<keyword evidence="1" id="KW-1133">Transmembrane helix</keyword>
<dbReference type="InterPro" id="IPR012373">
    <property type="entry name" value="Ferrdict_sens_TM"/>
</dbReference>
<evidence type="ECO:0000313" key="5">
    <source>
        <dbReference type="Proteomes" id="UP000464577"/>
    </source>
</evidence>
<evidence type="ECO:0000256" key="1">
    <source>
        <dbReference type="SAM" id="Phobius"/>
    </source>
</evidence>
<dbReference type="Pfam" id="PF16344">
    <property type="entry name" value="FecR_C"/>
    <property type="match status" value="1"/>
</dbReference>
<evidence type="ECO:0000259" key="3">
    <source>
        <dbReference type="Pfam" id="PF16344"/>
    </source>
</evidence>
<dbReference type="Pfam" id="PF04773">
    <property type="entry name" value="FecR"/>
    <property type="match status" value="1"/>
</dbReference>
<dbReference type="InterPro" id="IPR006860">
    <property type="entry name" value="FecR"/>
</dbReference>
<dbReference type="Proteomes" id="UP000464577">
    <property type="component" value="Chromosome"/>
</dbReference>
<sequence>MEDIVNKAVLFDYFSGRVSPLQKKSVESWLSVSGNLELYYQWLHEWELNRLQTNANWQHAYERTSMRITDTSAIGRQENQQPPTNWRSGRVMQWISHVWLAAASIMLVLGLAGWLFRDVLLYQTIRTEFGETKSVTLPDGSVVTLNANSSLRFPRWFDTPIGFGKWTINTDASRQNQRTVELTGEADFSVRHLPNHQRFVVVTPKGLNVIVLGTQFTVFSRERATRVALRSGRVQLTTQQKNEPPLIMHPGDLVTLNRQGRLALTRITHPEAMASWKDHRFVFEQTPLREIADMLHENYGLAVTIENSELAGRTISGSFTARNANEVLQLIAQLLQINYIRENNRVSFTD</sequence>
<dbReference type="InterPro" id="IPR032508">
    <property type="entry name" value="FecR_C"/>
</dbReference>
<keyword evidence="1" id="KW-0812">Transmembrane</keyword>
<feature type="transmembrane region" description="Helical" evidence="1">
    <location>
        <begin position="94"/>
        <end position="116"/>
    </location>
</feature>
<dbReference type="Gene3D" id="3.55.50.30">
    <property type="match status" value="1"/>
</dbReference>
<keyword evidence="5" id="KW-1185">Reference proteome</keyword>
<gene>
    <name evidence="4" type="ORF">GJR95_13285</name>
</gene>
<reference evidence="4 5" key="1">
    <citation type="submission" date="2019-11" db="EMBL/GenBank/DDBJ databases">
        <title>Spirosoma endbachense sp. nov., isolated from a natural salt meadow.</title>
        <authorList>
            <person name="Rojas J."/>
            <person name="Ambika Manirajan B."/>
            <person name="Ratering S."/>
            <person name="Suarez C."/>
            <person name="Geissler-Plaum R."/>
            <person name="Schnell S."/>
        </authorList>
    </citation>
    <scope>NUCLEOTIDE SEQUENCE [LARGE SCALE GENOMIC DNA]</scope>
    <source>
        <strain evidence="4 5">I-24</strain>
    </source>
</reference>
<accession>A0A6P1VW67</accession>
<dbReference type="PANTHER" id="PTHR30273:SF2">
    <property type="entry name" value="PROTEIN FECR"/>
    <property type="match status" value="1"/>
</dbReference>